<proteinExistence type="predicted"/>
<sequence length="168" mass="18447">MEDRLRSASCIPPTWSWVPRTLWRPPLVPTLLPRMTRRPLPSALVSMGIITTSGFMTLPPKARLGTLPVRLCKPSRPSTRGQSTIPSVFAAKRELSAFASAPALLRLFSSTPSRTTRPPGLKDSMLAGHRLLRTPCRLFVGVTTPDALLGRLFASSQTLLVLTLYIKC</sequence>
<evidence type="ECO:0000313" key="1">
    <source>
        <dbReference type="EMBL" id="KAJ7647987.1"/>
    </source>
</evidence>
<protein>
    <submittedName>
        <fullName evidence="1">Uncharacterized protein</fullName>
    </submittedName>
</protein>
<name>A0AAD7FXA0_9AGAR</name>
<dbReference type="AlphaFoldDB" id="A0AAD7FXA0"/>
<dbReference type="Proteomes" id="UP001221142">
    <property type="component" value="Unassembled WGS sequence"/>
</dbReference>
<accession>A0AAD7FXA0</accession>
<organism evidence="1 2">
    <name type="scientific">Roridomyces roridus</name>
    <dbReference type="NCBI Taxonomy" id="1738132"/>
    <lineage>
        <taxon>Eukaryota</taxon>
        <taxon>Fungi</taxon>
        <taxon>Dikarya</taxon>
        <taxon>Basidiomycota</taxon>
        <taxon>Agaricomycotina</taxon>
        <taxon>Agaricomycetes</taxon>
        <taxon>Agaricomycetidae</taxon>
        <taxon>Agaricales</taxon>
        <taxon>Marasmiineae</taxon>
        <taxon>Mycenaceae</taxon>
        <taxon>Roridomyces</taxon>
    </lineage>
</organism>
<keyword evidence="2" id="KW-1185">Reference proteome</keyword>
<evidence type="ECO:0000313" key="2">
    <source>
        <dbReference type="Proteomes" id="UP001221142"/>
    </source>
</evidence>
<gene>
    <name evidence="1" type="ORF">FB45DRAFT_211882</name>
</gene>
<dbReference type="EMBL" id="JARKIF010000002">
    <property type="protein sequence ID" value="KAJ7647987.1"/>
    <property type="molecule type" value="Genomic_DNA"/>
</dbReference>
<comment type="caution">
    <text evidence="1">The sequence shown here is derived from an EMBL/GenBank/DDBJ whole genome shotgun (WGS) entry which is preliminary data.</text>
</comment>
<reference evidence="1" key="1">
    <citation type="submission" date="2023-03" db="EMBL/GenBank/DDBJ databases">
        <title>Massive genome expansion in bonnet fungi (Mycena s.s.) driven by repeated elements and novel gene families across ecological guilds.</title>
        <authorList>
            <consortium name="Lawrence Berkeley National Laboratory"/>
            <person name="Harder C.B."/>
            <person name="Miyauchi S."/>
            <person name="Viragh M."/>
            <person name="Kuo A."/>
            <person name="Thoen E."/>
            <person name="Andreopoulos B."/>
            <person name="Lu D."/>
            <person name="Skrede I."/>
            <person name="Drula E."/>
            <person name="Henrissat B."/>
            <person name="Morin E."/>
            <person name="Kohler A."/>
            <person name="Barry K."/>
            <person name="LaButti K."/>
            <person name="Morin E."/>
            <person name="Salamov A."/>
            <person name="Lipzen A."/>
            <person name="Mereny Z."/>
            <person name="Hegedus B."/>
            <person name="Baldrian P."/>
            <person name="Stursova M."/>
            <person name="Weitz H."/>
            <person name="Taylor A."/>
            <person name="Grigoriev I.V."/>
            <person name="Nagy L.G."/>
            <person name="Martin F."/>
            <person name="Kauserud H."/>
        </authorList>
    </citation>
    <scope>NUCLEOTIDE SEQUENCE</scope>
    <source>
        <strain evidence="1">9284</strain>
    </source>
</reference>